<feature type="domain" description="OTU" evidence="4">
    <location>
        <begin position="9"/>
        <end position="147"/>
    </location>
</feature>
<dbReference type="GO" id="GO:0005829">
    <property type="term" value="C:cytosol"/>
    <property type="evidence" value="ECO:0007669"/>
    <property type="project" value="TreeGrafter"/>
</dbReference>
<evidence type="ECO:0000256" key="1">
    <source>
        <dbReference type="ARBA" id="ARBA00000707"/>
    </source>
</evidence>
<comment type="catalytic activity">
    <reaction evidence="1 3">
        <text>Thiol-dependent hydrolysis of ester, thioester, amide, peptide and isopeptide bonds formed by the C-terminal Gly of ubiquitin (a 76-residue protein attached to proteins as an intracellular targeting signal).</text>
        <dbReference type="EC" id="3.4.19.12"/>
    </reaction>
</comment>
<dbReference type="InterPro" id="IPR038765">
    <property type="entry name" value="Papain-like_cys_pep_sf"/>
</dbReference>
<dbReference type="GO" id="GO:0030968">
    <property type="term" value="P:endoplasmic reticulum unfolded protein response"/>
    <property type="evidence" value="ECO:0007669"/>
    <property type="project" value="TreeGrafter"/>
</dbReference>
<dbReference type="EC" id="3.4.19.12" evidence="3"/>
<dbReference type="PROSITE" id="PS50802">
    <property type="entry name" value="OTU"/>
    <property type="match status" value="1"/>
</dbReference>
<keyword evidence="2 3" id="KW-0378">Hydrolase</keyword>
<dbReference type="AlphaFoldDB" id="A0AAW1MTB5"/>
<evidence type="ECO:0000313" key="6">
    <source>
        <dbReference type="Proteomes" id="UP001443914"/>
    </source>
</evidence>
<dbReference type="EMBL" id="JBDFQZ010000002">
    <property type="protein sequence ID" value="KAK9751150.1"/>
    <property type="molecule type" value="Genomic_DNA"/>
</dbReference>
<dbReference type="PANTHER" id="PTHR13312:SF6">
    <property type="entry name" value="UBIQUITIN THIOESTERASE OTU"/>
    <property type="match status" value="1"/>
</dbReference>
<comment type="caution">
    <text evidence="5">The sequence shown here is derived from an EMBL/GenBank/DDBJ whole genome shotgun (WGS) entry which is preliminary data.</text>
</comment>
<keyword evidence="3" id="KW-0645">Protease</keyword>
<evidence type="ECO:0000256" key="2">
    <source>
        <dbReference type="ARBA" id="ARBA00022801"/>
    </source>
</evidence>
<protein>
    <recommendedName>
        <fullName evidence="3">Ubiquitin thioesterase OTU</fullName>
        <ecNumber evidence="3">3.4.19.12</ecNumber>
    </recommendedName>
</protein>
<gene>
    <name evidence="5" type="ORF">RND81_02G245600</name>
</gene>
<dbReference type="Gene3D" id="3.90.70.80">
    <property type="match status" value="1"/>
</dbReference>
<dbReference type="InterPro" id="IPR003323">
    <property type="entry name" value="OTU_dom"/>
</dbReference>
<dbReference type="Proteomes" id="UP001443914">
    <property type="component" value="Unassembled WGS sequence"/>
</dbReference>
<dbReference type="CDD" id="cd22760">
    <property type="entry name" value="OTU_plant_OTU4-like"/>
    <property type="match status" value="1"/>
</dbReference>
<dbReference type="InterPro" id="IPR047947">
    <property type="entry name" value="OTU4_OTU"/>
</dbReference>
<dbReference type="GO" id="GO:0016579">
    <property type="term" value="P:protein deubiquitination"/>
    <property type="evidence" value="ECO:0007669"/>
    <property type="project" value="TreeGrafter"/>
</dbReference>
<keyword evidence="3" id="KW-0788">Thiol protease</keyword>
<dbReference type="GO" id="GO:0004843">
    <property type="term" value="F:cysteine-type deubiquitinase activity"/>
    <property type="evidence" value="ECO:0007669"/>
    <property type="project" value="UniProtKB-UniRule"/>
</dbReference>
<reference evidence="5" key="1">
    <citation type="submission" date="2024-03" db="EMBL/GenBank/DDBJ databases">
        <title>WGS assembly of Saponaria officinalis var. Norfolk2.</title>
        <authorList>
            <person name="Jenkins J."/>
            <person name="Shu S."/>
            <person name="Grimwood J."/>
            <person name="Barry K."/>
            <person name="Goodstein D."/>
            <person name="Schmutz J."/>
            <person name="Leebens-Mack J."/>
            <person name="Osbourn A."/>
        </authorList>
    </citation>
    <scope>NUCLEOTIDE SEQUENCE [LARGE SCALE GENOMIC DNA]</scope>
    <source>
        <strain evidence="5">JIC</strain>
    </source>
</reference>
<proteinExistence type="predicted"/>
<dbReference type="Pfam" id="PF02338">
    <property type="entry name" value="OTU"/>
    <property type="match status" value="1"/>
</dbReference>
<keyword evidence="3" id="KW-0963">Cytoplasm</keyword>
<name>A0AAW1MTB5_SAPOF</name>
<dbReference type="GO" id="GO:0005634">
    <property type="term" value="C:nucleus"/>
    <property type="evidence" value="ECO:0007669"/>
    <property type="project" value="TreeGrafter"/>
</dbReference>
<comment type="subcellular location">
    <subcellularLocation>
        <location evidence="3">Cytoplasm</location>
    </subcellularLocation>
</comment>
<comment type="function">
    <text evidence="3">Hydrolase that can remove conjugated ubiquitin from proteins and may therefore play an important regulatory role at the level of protein turnover by preventing degradation.</text>
</comment>
<evidence type="ECO:0000313" key="5">
    <source>
        <dbReference type="EMBL" id="KAK9751150.1"/>
    </source>
</evidence>
<dbReference type="FunFam" id="3.90.70.80:FF:000007">
    <property type="entry name" value="OTU domain-containing protein"/>
    <property type="match status" value="1"/>
</dbReference>
<evidence type="ECO:0000259" key="4">
    <source>
        <dbReference type="PROSITE" id="PS50802"/>
    </source>
</evidence>
<accession>A0AAW1MTB5</accession>
<dbReference type="GO" id="GO:0036503">
    <property type="term" value="P:ERAD pathway"/>
    <property type="evidence" value="ECO:0007669"/>
    <property type="project" value="TreeGrafter"/>
</dbReference>
<dbReference type="SUPFAM" id="SSF54001">
    <property type="entry name" value="Cysteine proteinases"/>
    <property type="match status" value="1"/>
</dbReference>
<keyword evidence="3" id="KW-0833">Ubl conjugation pathway</keyword>
<sequence length="148" mass="17267">MPSYNSTQLQRIRIPGDGSCLFRAVVYGVCLRRGKPSPSESHQKELAIELREQVVEELIKRRKDTEWHLEDEFERYVCQMRQPHVWGGEPELLMASHVLQMPITVYMPDKKSDNLKVITEYGQEYGTHNPILVRYDGYGHYDALKSKT</sequence>
<dbReference type="PANTHER" id="PTHR13312">
    <property type="entry name" value="HIV-INDUCED PROTEIN-7-LIKE PROTEASE"/>
    <property type="match status" value="1"/>
</dbReference>
<organism evidence="5 6">
    <name type="scientific">Saponaria officinalis</name>
    <name type="common">Common soapwort</name>
    <name type="synonym">Lychnis saponaria</name>
    <dbReference type="NCBI Taxonomy" id="3572"/>
    <lineage>
        <taxon>Eukaryota</taxon>
        <taxon>Viridiplantae</taxon>
        <taxon>Streptophyta</taxon>
        <taxon>Embryophyta</taxon>
        <taxon>Tracheophyta</taxon>
        <taxon>Spermatophyta</taxon>
        <taxon>Magnoliopsida</taxon>
        <taxon>eudicotyledons</taxon>
        <taxon>Gunneridae</taxon>
        <taxon>Pentapetalae</taxon>
        <taxon>Caryophyllales</taxon>
        <taxon>Caryophyllaceae</taxon>
        <taxon>Caryophylleae</taxon>
        <taxon>Saponaria</taxon>
    </lineage>
</organism>
<evidence type="ECO:0000256" key="3">
    <source>
        <dbReference type="RuleBase" id="RU367104"/>
    </source>
</evidence>
<keyword evidence="6" id="KW-1185">Reference proteome</keyword>